<reference evidence="2 3" key="1">
    <citation type="journal article" date="2014" name="Agronomy (Basel)">
        <title>A Draft Genome Sequence for Ensete ventricosum, the Drought-Tolerant Tree Against Hunger.</title>
        <authorList>
            <person name="Harrison J."/>
            <person name="Moore K.A."/>
            <person name="Paszkiewicz K."/>
            <person name="Jones T."/>
            <person name="Grant M."/>
            <person name="Ambacheew D."/>
            <person name="Muzemil S."/>
            <person name="Studholme D.J."/>
        </authorList>
    </citation>
    <scope>NUCLEOTIDE SEQUENCE [LARGE SCALE GENOMIC DNA]</scope>
</reference>
<feature type="region of interest" description="Disordered" evidence="1">
    <location>
        <begin position="1"/>
        <end position="27"/>
    </location>
</feature>
<gene>
    <name evidence="2" type="ORF">B296_00030651</name>
</gene>
<evidence type="ECO:0000256" key="1">
    <source>
        <dbReference type="SAM" id="MobiDB-lite"/>
    </source>
</evidence>
<dbReference type="AlphaFoldDB" id="A0A426ZPU5"/>
<proteinExistence type="predicted"/>
<protein>
    <submittedName>
        <fullName evidence="2">Uncharacterized protein</fullName>
    </submittedName>
</protein>
<dbReference type="Proteomes" id="UP000287651">
    <property type="component" value="Unassembled WGS sequence"/>
</dbReference>
<feature type="compositionally biased region" description="Low complexity" evidence="1">
    <location>
        <begin position="1"/>
        <end position="10"/>
    </location>
</feature>
<dbReference type="EMBL" id="AMZH03005599">
    <property type="protein sequence ID" value="RRT65998.1"/>
    <property type="molecule type" value="Genomic_DNA"/>
</dbReference>
<organism evidence="2 3">
    <name type="scientific">Ensete ventricosum</name>
    <name type="common">Abyssinian banana</name>
    <name type="synonym">Musa ensete</name>
    <dbReference type="NCBI Taxonomy" id="4639"/>
    <lineage>
        <taxon>Eukaryota</taxon>
        <taxon>Viridiplantae</taxon>
        <taxon>Streptophyta</taxon>
        <taxon>Embryophyta</taxon>
        <taxon>Tracheophyta</taxon>
        <taxon>Spermatophyta</taxon>
        <taxon>Magnoliopsida</taxon>
        <taxon>Liliopsida</taxon>
        <taxon>Zingiberales</taxon>
        <taxon>Musaceae</taxon>
        <taxon>Ensete</taxon>
    </lineage>
</organism>
<evidence type="ECO:0000313" key="3">
    <source>
        <dbReference type="Proteomes" id="UP000287651"/>
    </source>
</evidence>
<accession>A0A426ZPU5</accession>
<name>A0A426ZPU5_ENSVE</name>
<comment type="caution">
    <text evidence="2">The sequence shown here is derived from an EMBL/GenBank/DDBJ whole genome shotgun (WGS) entry which is preliminary data.</text>
</comment>
<sequence>MHGWVRSVGSGRRKGGRFKGPESGCVGGVVKPALDSTASQGEASPMAAVDTQGGEAAMIGELLLEIPTTWR</sequence>
<evidence type="ECO:0000313" key="2">
    <source>
        <dbReference type="EMBL" id="RRT65998.1"/>
    </source>
</evidence>